<dbReference type="PATRIC" id="fig|1307761.3.peg.861"/>
<evidence type="ECO:0000313" key="3">
    <source>
        <dbReference type="Proteomes" id="UP000018680"/>
    </source>
</evidence>
<dbReference type="InterPro" id="IPR002744">
    <property type="entry name" value="MIP18-like"/>
</dbReference>
<dbReference type="SUPFAM" id="SSF117916">
    <property type="entry name" value="Fe-S cluster assembly (FSCA) domain-like"/>
    <property type="match status" value="1"/>
</dbReference>
<dbReference type="InterPro" id="IPR052339">
    <property type="entry name" value="Fe-S_Maturation_MIP18"/>
</dbReference>
<dbReference type="STRING" id="1307761.L21SP2_0860"/>
<dbReference type="eggNOG" id="COG2151">
    <property type="taxonomic scope" value="Bacteria"/>
</dbReference>
<dbReference type="Gene3D" id="3.30.300.130">
    <property type="entry name" value="Fe-S cluster assembly (FSCA)"/>
    <property type="match status" value="1"/>
</dbReference>
<dbReference type="Pfam" id="PF01883">
    <property type="entry name" value="FeS_assembly_P"/>
    <property type="match status" value="1"/>
</dbReference>
<gene>
    <name evidence="2" type="ORF">L21SP2_0860</name>
</gene>
<dbReference type="PANTHER" id="PTHR42831:SF1">
    <property type="entry name" value="FE-S PROTEIN MATURATION AUXILIARY FACTOR YITW"/>
    <property type="match status" value="1"/>
</dbReference>
<evidence type="ECO:0000313" key="2">
    <source>
        <dbReference type="EMBL" id="AHC14280.1"/>
    </source>
</evidence>
<dbReference type="RefSeq" id="WP_024267211.1">
    <property type="nucleotide sequence ID" value="NC_023035.1"/>
</dbReference>
<dbReference type="EMBL" id="CP006939">
    <property type="protein sequence ID" value="AHC14280.1"/>
    <property type="molecule type" value="Genomic_DNA"/>
</dbReference>
<dbReference type="KEGG" id="slr:L21SP2_0860"/>
<reference evidence="2 3" key="1">
    <citation type="journal article" date="2015" name="Stand. Genomic Sci.">
        <title>Complete genome sequence and description of Salinispira pacifica gen. nov., sp. nov., a novel spirochaete isolated form a hypersaline microbial mat.</title>
        <authorList>
            <person name="Ben Hania W."/>
            <person name="Joseph M."/>
            <person name="Schumann P."/>
            <person name="Bunk B."/>
            <person name="Fiebig A."/>
            <person name="Sproer C."/>
            <person name="Klenk H.P."/>
            <person name="Fardeau M.L."/>
            <person name="Spring S."/>
        </authorList>
    </citation>
    <scope>NUCLEOTIDE SEQUENCE [LARGE SCALE GENOMIC DNA]</scope>
    <source>
        <strain evidence="2 3">L21-RPul-D2</strain>
    </source>
</reference>
<organism evidence="2 3">
    <name type="scientific">Salinispira pacifica</name>
    <dbReference type="NCBI Taxonomy" id="1307761"/>
    <lineage>
        <taxon>Bacteria</taxon>
        <taxon>Pseudomonadati</taxon>
        <taxon>Spirochaetota</taxon>
        <taxon>Spirochaetia</taxon>
        <taxon>Spirochaetales</taxon>
        <taxon>Spirochaetaceae</taxon>
        <taxon>Salinispira</taxon>
    </lineage>
</organism>
<dbReference type="InterPro" id="IPR034904">
    <property type="entry name" value="FSCA_dom_sf"/>
</dbReference>
<accession>V5WF66</accession>
<sequence>MAASKGDILESLRKVLDPEIGINIVDLGLIYRIEFTDDSTEIDFTLTSPGCPLADTIEADMRGVLAQDHGLEDVKMQVVWNPPWNLEFMSEEARLELGYPI</sequence>
<dbReference type="PANTHER" id="PTHR42831">
    <property type="entry name" value="FE-S PROTEIN MATURATION AUXILIARY FACTOR YITW"/>
    <property type="match status" value="1"/>
</dbReference>
<evidence type="ECO:0000259" key="1">
    <source>
        <dbReference type="Pfam" id="PF01883"/>
    </source>
</evidence>
<name>V5WF66_9SPIO</name>
<proteinExistence type="predicted"/>
<dbReference type="AlphaFoldDB" id="V5WF66"/>
<dbReference type="OrthoDB" id="9805360at2"/>
<protein>
    <submittedName>
        <fullName evidence="2">PaaD-like protein (DUF59) involved in Fe-S cluster assembly</fullName>
    </submittedName>
</protein>
<keyword evidence="3" id="KW-1185">Reference proteome</keyword>
<dbReference type="Proteomes" id="UP000018680">
    <property type="component" value="Chromosome"/>
</dbReference>
<dbReference type="HOGENOM" id="CLU_091588_2_2_12"/>
<feature type="domain" description="MIP18 family-like" evidence="1">
    <location>
        <begin position="7"/>
        <end position="76"/>
    </location>
</feature>